<evidence type="ECO:0000313" key="2">
    <source>
        <dbReference type="EMBL" id="GAF77749.1"/>
    </source>
</evidence>
<dbReference type="InterPro" id="IPR043131">
    <property type="entry name" value="BCAT-like_N"/>
</dbReference>
<proteinExistence type="predicted"/>
<dbReference type="Pfam" id="PF00425">
    <property type="entry name" value="Chorismate_bind"/>
    <property type="match status" value="1"/>
</dbReference>
<dbReference type="PANTHER" id="PTHR11236">
    <property type="entry name" value="AMINOBENZOATE/ANTHRANILATE SYNTHASE"/>
    <property type="match status" value="1"/>
</dbReference>
<evidence type="ECO:0000259" key="1">
    <source>
        <dbReference type="Pfam" id="PF00425"/>
    </source>
</evidence>
<dbReference type="InterPro" id="IPR019999">
    <property type="entry name" value="Anth_synth_I-like"/>
</dbReference>
<dbReference type="PANTHER" id="PTHR11236:SF50">
    <property type="entry name" value="AMINODEOXYCHORISMATE SYNTHASE COMPONENT 1"/>
    <property type="match status" value="1"/>
</dbReference>
<dbReference type="Pfam" id="PF01063">
    <property type="entry name" value="Aminotran_4"/>
    <property type="match status" value="1"/>
</dbReference>
<sequence length="384" mass="42259">QNAAKLAASDKDRDEHQRIVDRISEELRGITVPDTIQGHDLMGLERLETVWQLASSMSAELESTVEIVDVFKSLFPSTAVTGDPKARAMEAIATLECRDRGIYAGAIGFMAPTDGGRPDASFSVAIRTVTVDSEEGIGEYGVGAGITDTSVSRGEYEEAQSKTRFLVQRRPEMSLFETIRWEDDHGFWWLDRHLRRIGDSSAYFGFRFDEGSVHDALEEAVNGMNGAHAVRLEVDRLGRVVVEVDVVNLGPARWWPNPGQDPVTCAIDPTAISSTSIYRFHKTTARRPYNDRARAHDDVEDVLMVNERGELTEATTYNVAVQCAGAWITPPLASGCLPGVLRQVLIDEGALVEEVITVDDLEGADSLGLLSSVRGWKSARLIRQ</sequence>
<dbReference type="Gene3D" id="3.60.120.10">
    <property type="entry name" value="Anthranilate synthase"/>
    <property type="match status" value="1"/>
</dbReference>
<organism evidence="2">
    <name type="scientific">marine sediment metagenome</name>
    <dbReference type="NCBI Taxonomy" id="412755"/>
    <lineage>
        <taxon>unclassified sequences</taxon>
        <taxon>metagenomes</taxon>
        <taxon>ecological metagenomes</taxon>
    </lineage>
</organism>
<gene>
    <name evidence="2" type="ORF">S01H1_13674</name>
</gene>
<dbReference type="Gene3D" id="3.20.10.10">
    <property type="entry name" value="D-amino Acid Aminotransferase, subunit A, domain 2"/>
    <property type="match status" value="1"/>
</dbReference>
<dbReference type="InterPro" id="IPR005801">
    <property type="entry name" value="ADC_synthase"/>
</dbReference>
<dbReference type="InterPro" id="IPR036038">
    <property type="entry name" value="Aminotransferase-like"/>
</dbReference>
<reference evidence="2" key="1">
    <citation type="journal article" date="2014" name="Front. Microbiol.">
        <title>High frequency of phylogenetically diverse reductive dehalogenase-homologous genes in deep subseafloor sedimentary metagenomes.</title>
        <authorList>
            <person name="Kawai M."/>
            <person name="Futagami T."/>
            <person name="Toyoda A."/>
            <person name="Takaki Y."/>
            <person name="Nishi S."/>
            <person name="Hori S."/>
            <person name="Arai W."/>
            <person name="Tsubouchi T."/>
            <person name="Morono Y."/>
            <person name="Uchiyama I."/>
            <person name="Ito T."/>
            <person name="Fujiyama A."/>
            <person name="Inagaki F."/>
            <person name="Takami H."/>
        </authorList>
    </citation>
    <scope>NUCLEOTIDE SEQUENCE</scope>
    <source>
        <strain evidence="2">Expedition CK06-06</strain>
    </source>
</reference>
<dbReference type="GO" id="GO:0046820">
    <property type="term" value="F:4-amino-4-deoxychorismate synthase activity"/>
    <property type="evidence" value="ECO:0007669"/>
    <property type="project" value="TreeGrafter"/>
</dbReference>
<dbReference type="SUPFAM" id="SSF56322">
    <property type="entry name" value="ADC synthase"/>
    <property type="match status" value="1"/>
</dbReference>
<dbReference type="GO" id="GO:0000162">
    <property type="term" value="P:L-tryptophan biosynthetic process"/>
    <property type="evidence" value="ECO:0007669"/>
    <property type="project" value="TreeGrafter"/>
</dbReference>
<dbReference type="AlphaFoldDB" id="X0S9Q6"/>
<name>X0S9Q6_9ZZZZ</name>
<feature type="domain" description="Chorismate-utilising enzyme C-terminal" evidence="1">
    <location>
        <begin position="2"/>
        <end position="162"/>
    </location>
</feature>
<dbReference type="Gene3D" id="3.30.470.10">
    <property type="match status" value="1"/>
</dbReference>
<dbReference type="InterPro" id="IPR043132">
    <property type="entry name" value="BCAT-like_C"/>
</dbReference>
<accession>X0S9Q6</accession>
<dbReference type="EMBL" id="BARS01007062">
    <property type="protein sequence ID" value="GAF77749.1"/>
    <property type="molecule type" value="Genomic_DNA"/>
</dbReference>
<protein>
    <recommendedName>
        <fullName evidence="1">Chorismate-utilising enzyme C-terminal domain-containing protein</fullName>
    </recommendedName>
</protein>
<dbReference type="PRINTS" id="PR00095">
    <property type="entry name" value="ANTSNTHASEI"/>
</dbReference>
<dbReference type="InterPro" id="IPR001544">
    <property type="entry name" value="Aminotrans_IV"/>
</dbReference>
<dbReference type="SUPFAM" id="SSF56752">
    <property type="entry name" value="D-aminoacid aminotransferase-like PLP-dependent enzymes"/>
    <property type="match status" value="1"/>
</dbReference>
<comment type="caution">
    <text evidence="2">The sequence shown here is derived from an EMBL/GenBank/DDBJ whole genome shotgun (WGS) entry which is preliminary data.</text>
</comment>
<dbReference type="InterPro" id="IPR015890">
    <property type="entry name" value="Chorismate_C"/>
</dbReference>
<feature type="non-terminal residue" evidence="2">
    <location>
        <position position="1"/>
    </location>
</feature>